<protein>
    <recommendedName>
        <fullName evidence="5 6">Uricase</fullName>
        <ecNumber evidence="5 6">1.7.3.3</ecNumber>
    </recommendedName>
    <alternativeName>
        <fullName evidence="5">Urate oxidase</fullName>
    </alternativeName>
</protein>
<dbReference type="PANTHER" id="PTHR42874:SF1">
    <property type="entry name" value="URICASE"/>
    <property type="match status" value="1"/>
</dbReference>
<comment type="catalytic activity">
    <reaction evidence="5 6">
        <text>urate + O2 + H2O = 5-hydroxyisourate + H2O2</text>
        <dbReference type="Rhea" id="RHEA:21368"/>
        <dbReference type="ChEBI" id="CHEBI:15377"/>
        <dbReference type="ChEBI" id="CHEBI:15379"/>
        <dbReference type="ChEBI" id="CHEBI:16240"/>
        <dbReference type="ChEBI" id="CHEBI:17775"/>
        <dbReference type="ChEBI" id="CHEBI:18072"/>
        <dbReference type="EC" id="1.7.3.3"/>
    </reaction>
</comment>
<accession>A0ABU9AVS5</accession>
<dbReference type="NCBIfam" id="TIGR03383">
    <property type="entry name" value="urate_oxi"/>
    <property type="match status" value="1"/>
</dbReference>
<evidence type="ECO:0000256" key="1">
    <source>
        <dbReference type="ARBA" id="ARBA00004831"/>
    </source>
</evidence>
<keyword evidence="8" id="KW-1185">Reference proteome</keyword>
<evidence type="ECO:0000256" key="6">
    <source>
        <dbReference type="RuleBase" id="RU004455"/>
    </source>
</evidence>
<reference evidence="7 8" key="1">
    <citation type="submission" date="2024-04" db="EMBL/GenBank/DDBJ databases">
        <title>Luteolibacter sp. isolated from soil.</title>
        <authorList>
            <person name="An J."/>
        </authorList>
    </citation>
    <scope>NUCLEOTIDE SEQUENCE [LARGE SCALE GENOMIC DNA]</scope>
    <source>
        <strain evidence="7 8">Y139</strain>
    </source>
</reference>
<dbReference type="Gene3D" id="3.10.270.10">
    <property type="entry name" value="Urate Oxidase"/>
    <property type="match status" value="1"/>
</dbReference>
<dbReference type="Proteomes" id="UP001371305">
    <property type="component" value="Unassembled WGS sequence"/>
</dbReference>
<sequence length="281" mass="31357">MATLESNRYGKFRVRVMKVLRHDDSHHDVCELEADVLLHGDLAGSYLSDDNSSIVPTDTVKNTIHFLAHDHLETCRTSFAKIIVEHFLGKYPHLSGVEVELRERKWERMTINGSPHPHAFTHAANGEPFSRATFFRGQAPKLTSGIRGHLVMKSTQSGFADYNVCELTTLPPTTDRVFATRLTAEWEFADLTAGFIAADTEVLAAAHEVFATTYSPSVQRTLYQIGELALERVPEISRIELKMPNVHFLGLDLTKLGRPGQSCVLLPTDEPHGEIEAVIAR</sequence>
<dbReference type="EMBL" id="JBBUKT010000003">
    <property type="protein sequence ID" value="MEK7951049.1"/>
    <property type="molecule type" value="Genomic_DNA"/>
</dbReference>
<dbReference type="PIRSF" id="PIRSF000241">
    <property type="entry name" value="Urate_oxidase"/>
    <property type="match status" value="1"/>
</dbReference>
<dbReference type="EC" id="1.7.3.3" evidence="5 6"/>
<comment type="caution">
    <text evidence="7">The sequence shown here is derived from an EMBL/GenBank/DDBJ whole genome shotgun (WGS) entry which is preliminary data.</text>
</comment>
<dbReference type="PRINTS" id="PR00093">
    <property type="entry name" value="URICASE"/>
</dbReference>
<dbReference type="InterPro" id="IPR002042">
    <property type="entry name" value="Uricase"/>
</dbReference>
<comment type="function">
    <text evidence="5 6">Catalyzes the oxidation of uric acid to 5-hydroxyisourate, which is further processed to form (S)-allantoin.</text>
</comment>
<dbReference type="PANTHER" id="PTHR42874">
    <property type="entry name" value="URICASE"/>
    <property type="match status" value="1"/>
</dbReference>
<evidence type="ECO:0000313" key="7">
    <source>
        <dbReference type="EMBL" id="MEK7951049.1"/>
    </source>
</evidence>
<evidence type="ECO:0000256" key="3">
    <source>
        <dbReference type="ARBA" id="ARBA00022631"/>
    </source>
</evidence>
<proteinExistence type="inferred from homology"/>
<name>A0ABU9AVS5_9BACT</name>
<keyword evidence="4 5" id="KW-0560">Oxidoreductase</keyword>
<evidence type="ECO:0000256" key="5">
    <source>
        <dbReference type="PIRNR" id="PIRNR000241"/>
    </source>
</evidence>
<keyword evidence="3 5" id="KW-0659">Purine metabolism</keyword>
<dbReference type="RefSeq" id="WP_341404651.1">
    <property type="nucleotide sequence ID" value="NZ_JBBUKT010000003.1"/>
</dbReference>
<evidence type="ECO:0000313" key="8">
    <source>
        <dbReference type="Proteomes" id="UP001371305"/>
    </source>
</evidence>
<dbReference type="SUPFAM" id="SSF55620">
    <property type="entry name" value="Tetrahydrobiopterin biosynthesis enzymes-like"/>
    <property type="match status" value="2"/>
</dbReference>
<dbReference type="Pfam" id="PF01014">
    <property type="entry name" value="Uricase"/>
    <property type="match status" value="2"/>
</dbReference>
<evidence type="ECO:0000256" key="2">
    <source>
        <dbReference type="ARBA" id="ARBA00009760"/>
    </source>
</evidence>
<comment type="pathway">
    <text evidence="1 5">Purine metabolism; urate degradation; (S)-allantoin from urate: step 1/3.</text>
</comment>
<dbReference type="GO" id="GO:0004846">
    <property type="term" value="F:urate oxidase activity"/>
    <property type="evidence" value="ECO:0007669"/>
    <property type="project" value="UniProtKB-EC"/>
</dbReference>
<organism evidence="7 8">
    <name type="scientific">Luteolibacter soli</name>
    <dbReference type="NCBI Taxonomy" id="3135280"/>
    <lineage>
        <taxon>Bacteria</taxon>
        <taxon>Pseudomonadati</taxon>
        <taxon>Verrucomicrobiota</taxon>
        <taxon>Verrucomicrobiia</taxon>
        <taxon>Verrucomicrobiales</taxon>
        <taxon>Verrucomicrobiaceae</taxon>
        <taxon>Luteolibacter</taxon>
    </lineage>
</organism>
<gene>
    <name evidence="7" type="primary">pucL</name>
    <name evidence="7" type="ORF">WKV53_11100</name>
</gene>
<comment type="similarity">
    <text evidence="2 5 6">Belongs to the uricase family.</text>
</comment>
<evidence type="ECO:0000256" key="4">
    <source>
        <dbReference type="ARBA" id="ARBA00023002"/>
    </source>
</evidence>